<organism evidence="4 5">
    <name type="scientific">Olea europaea subsp. europaea</name>
    <dbReference type="NCBI Taxonomy" id="158383"/>
    <lineage>
        <taxon>Eukaryota</taxon>
        <taxon>Viridiplantae</taxon>
        <taxon>Streptophyta</taxon>
        <taxon>Embryophyta</taxon>
        <taxon>Tracheophyta</taxon>
        <taxon>Spermatophyta</taxon>
        <taxon>Magnoliopsida</taxon>
        <taxon>eudicotyledons</taxon>
        <taxon>Gunneridae</taxon>
        <taxon>Pentapetalae</taxon>
        <taxon>asterids</taxon>
        <taxon>lamiids</taxon>
        <taxon>Lamiales</taxon>
        <taxon>Oleaceae</taxon>
        <taxon>Oleeae</taxon>
        <taxon>Olea</taxon>
    </lineage>
</organism>
<feature type="signal peptide" evidence="3">
    <location>
        <begin position="1"/>
        <end position="20"/>
    </location>
</feature>
<reference evidence="4 5" key="1">
    <citation type="submission" date="2019-12" db="EMBL/GenBank/DDBJ databases">
        <authorList>
            <person name="Alioto T."/>
            <person name="Alioto T."/>
            <person name="Gomez Garrido J."/>
        </authorList>
    </citation>
    <scope>NUCLEOTIDE SEQUENCE [LARGE SCALE GENOMIC DNA]</scope>
</reference>
<feature type="region of interest" description="Disordered" evidence="1">
    <location>
        <begin position="553"/>
        <end position="662"/>
    </location>
</feature>
<feature type="compositionally biased region" description="Low complexity" evidence="1">
    <location>
        <begin position="170"/>
        <end position="190"/>
    </location>
</feature>
<dbReference type="EMBL" id="CACTIH010008384">
    <property type="protein sequence ID" value="CAA3019399.1"/>
    <property type="molecule type" value="Genomic_DNA"/>
</dbReference>
<evidence type="ECO:0000256" key="2">
    <source>
        <dbReference type="SAM" id="Phobius"/>
    </source>
</evidence>
<feature type="compositionally biased region" description="Basic and acidic residues" evidence="1">
    <location>
        <begin position="567"/>
        <end position="576"/>
    </location>
</feature>
<keyword evidence="2" id="KW-0812">Transmembrane</keyword>
<dbReference type="Gramene" id="OE9A063069T1">
    <property type="protein sequence ID" value="OE9A063069C1"/>
    <property type="gene ID" value="OE9A063069"/>
</dbReference>
<evidence type="ECO:0000256" key="1">
    <source>
        <dbReference type="SAM" id="MobiDB-lite"/>
    </source>
</evidence>
<feature type="compositionally biased region" description="Polar residues" evidence="1">
    <location>
        <begin position="196"/>
        <end position="216"/>
    </location>
</feature>
<comment type="caution">
    <text evidence="4">The sequence shown here is derived from an EMBL/GenBank/DDBJ whole genome shotgun (WGS) entry which is preliminary data.</text>
</comment>
<proteinExistence type="predicted"/>
<keyword evidence="2" id="KW-0472">Membrane</keyword>
<feature type="region of interest" description="Disordered" evidence="1">
    <location>
        <begin position="366"/>
        <end position="409"/>
    </location>
</feature>
<keyword evidence="2" id="KW-1133">Transmembrane helix</keyword>
<feature type="region of interest" description="Disordered" evidence="1">
    <location>
        <begin position="442"/>
        <end position="482"/>
    </location>
</feature>
<sequence length="662" mass="72246">MWPRLAASWLVALCLWQTRAAHAKGLVGKLPGNPASCQEEPCNSDPQHVLAALKIMTIFLGAVLILPLLLYYLSKMFTKIRGVCCLEEDKTRRAGAREEALENQDDDGDDEREEKVQAGRTGSSNLRTISVGVGRKEGPFQLEGQAAYLANEPEQQAAAVAERHRHQSVQYAQQDMQPPLQQQPNQLRQSQRGRQRNSVAKLQSNGSARATATPDSCGSRPTPPPVHNNQTSHEDGEAPSTMPTAMQRQDEMDEEEAAAMAAKFQKSQLQAHRYSMFFGPGSAGVDGSGVGVATPAFLNRNSYHHHNNNQQLLLQQQQQQHQHAPTSQYHSNNLQVTMEQIDQLRMARSTTVSPVVVGGQAAGAYQRVGAHSIRRKKSATHRVAPADGELNSNANEPPPLAHYHAQGQTARMDNGREVNPAADHHFQQSQQHRHERLHANQSSPYAGTSAGPPRQLAGGGKTNKQSGAHHLGLPATRPEHRHSIDGSILNNLLPLSAAHLRDLTQWAAQTPDADQQRENDNGPEPISQAAAAAAAAGMLGQQQKCLEQLEMLQQQQPGGQDGSTFCSRDDDNRRSYIDPQQQQQHHHQHHQHHNYPTTHQGQENGGAADGDHFQQRGQWSQPRPPLPPPATSGQLNPGPAGSRRPSLSAAGPRSPRPSGGFN</sequence>
<feature type="region of interest" description="Disordered" evidence="1">
    <location>
        <begin position="155"/>
        <end position="257"/>
    </location>
</feature>
<accession>A0A8S0UMC3</accession>
<evidence type="ECO:0000313" key="4">
    <source>
        <dbReference type="EMBL" id="CAA3019399.1"/>
    </source>
</evidence>
<name>A0A8S0UMC3_OLEEU</name>
<gene>
    <name evidence="4" type="ORF">OLEA9_A063069</name>
</gene>
<evidence type="ECO:0000313" key="5">
    <source>
        <dbReference type="Proteomes" id="UP000594638"/>
    </source>
</evidence>
<feature type="region of interest" description="Disordered" evidence="1">
    <location>
        <begin position="94"/>
        <end position="132"/>
    </location>
</feature>
<evidence type="ECO:0000256" key="3">
    <source>
        <dbReference type="SAM" id="SignalP"/>
    </source>
</evidence>
<feature type="compositionally biased region" description="Basic residues" evidence="1">
    <location>
        <begin position="584"/>
        <end position="593"/>
    </location>
</feature>
<feature type="chain" id="PRO_5035718676" evidence="3">
    <location>
        <begin position="21"/>
        <end position="662"/>
    </location>
</feature>
<keyword evidence="3" id="KW-0732">Signal</keyword>
<dbReference type="Proteomes" id="UP000594638">
    <property type="component" value="Unassembled WGS sequence"/>
</dbReference>
<protein>
    <submittedName>
        <fullName evidence="4">Uncharacterized protein</fullName>
    </submittedName>
</protein>
<feature type="transmembrane region" description="Helical" evidence="2">
    <location>
        <begin position="51"/>
        <end position="73"/>
    </location>
</feature>
<dbReference type="AlphaFoldDB" id="A0A8S0UMC3"/>
<keyword evidence="5" id="KW-1185">Reference proteome</keyword>
<feature type="compositionally biased region" description="Acidic residues" evidence="1">
    <location>
        <begin position="101"/>
        <end position="112"/>
    </location>
</feature>